<feature type="chain" id="PRO_5045120259" description="SH3 domain-containing protein" evidence="1">
    <location>
        <begin position="39"/>
        <end position="117"/>
    </location>
</feature>
<proteinExistence type="predicted"/>
<keyword evidence="3" id="KW-1185">Reference proteome</keyword>
<dbReference type="EMBL" id="BAABDO010000009">
    <property type="protein sequence ID" value="GAA4131402.1"/>
    <property type="molecule type" value="Genomic_DNA"/>
</dbReference>
<evidence type="ECO:0000313" key="2">
    <source>
        <dbReference type="EMBL" id="GAA4131402.1"/>
    </source>
</evidence>
<accession>A0ABP7Y6B6</accession>
<protein>
    <recommendedName>
        <fullName evidence="4">SH3 domain-containing protein</fullName>
    </recommendedName>
</protein>
<evidence type="ECO:0000313" key="3">
    <source>
        <dbReference type="Proteomes" id="UP001500266"/>
    </source>
</evidence>
<dbReference type="Proteomes" id="UP001500266">
    <property type="component" value="Unassembled WGS sequence"/>
</dbReference>
<evidence type="ECO:0008006" key="4">
    <source>
        <dbReference type="Google" id="ProtNLM"/>
    </source>
</evidence>
<name>A0ABP7Y6B6_9ACTN</name>
<keyword evidence="1" id="KW-0732">Signal</keyword>
<sequence length="117" mass="12539">MLNRTVTEAKMKAFQAILMGAASSLLAGLLLPVGAAHADPPKGDFIARGVKIRAAPRLNAPVRGHGNPGDGFTWNGGQSFADPVTCPNGEVKDHWTYVINNRTKVEGYVSDCFIKEF</sequence>
<feature type="signal peptide" evidence="1">
    <location>
        <begin position="1"/>
        <end position="38"/>
    </location>
</feature>
<organism evidence="2 3">
    <name type="scientific">Actinomadura keratinilytica</name>
    <dbReference type="NCBI Taxonomy" id="547461"/>
    <lineage>
        <taxon>Bacteria</taxon>
        <taxon>Bacillati</taxon>
        <taxon>Actinomycetota</taxon>
        <taxon>Actinomycetes</taxon>
        <taxon>Streptosporangiales</taxon>
        <taxon>Thermomonosporaceae</taxon>
        <taxon>Actinomadura</taxon>
    </lineage>
</organism>
<gene>
    <name evidence="2" type="ORF">GCM10022416_10070</name>
</gene>
<comment type="caution">
    <text evidence="2">The sequence shown here is derived from an EMBL/GenBank/DDBJ whole genome shotgun (WGS) entry which is preliminary data.</text>
</comment>
<evidence type="ECO:0000256" key="1">
    <source>
        <dbReference type="SAM" id="SignalP"/>
    </source>
</evidence>
<reference evidence="3" key="1">
    <citation type="journal article" date="2019" name="Int. J. Syst. Evol. Microbiol.">
        <title>The Global Catalogue of Microorganisms (GCM) 10K type strain sequencing project: providing services to taxonomists for standard genome sequencing and annotation.</title>
        <authorList>
            <consortium name="The Broad Institute Genomics Platform"/>
            <consortium name="The Broad Institute Genome Sequencing Center for Infectious Disease"/>
            <person name="Wu L."/>
            <person name="Ma J."/>
        </authorList>
    </citation>
    <scope>NUCLEOTIDE SEQUENCE [LARGE SCALE GENOMIC DNA]</scope>
    <source>
        <strain evidence="3">JCM 17316</strain>
    </source>
</reference>